<evidence type="ECO:0000256" key="1">
    <source>
        <dbReference type="ARBA" id="ARBA00006611"/>
    </source>
</evidence>
<dbReference type="InterPro" id="IPR037257">
    <property type="entry name" value="T2SS_E_N_sf"/>
</dbReference>
<dbReference type="EMBL" id="RCCE01000001">
    <property type="protein sequence ID" value="RLJ60739.1"/>
    <property type="molecule type" value="Genomic_DNA"/>
</dbReference>
<dbReference type="InterPro" id="IPR001482">
    <property type="entry name" value="T2SS/T4SS_dom"/>
</dbReference>
<accession>A0A497X623</accession>
<dbReference type="GO" id="GO:0005886">
    <property type="term" value="C:plasma membrane"/>
    <property type="evidence" value="ECO:0007669"/>
    <property type="project" value="TreeGrafter"/>
</dbReference>
<dbReference type="SUPFAM" id="SSF160246">
    <property type="entry name" value="EspE N-terminal domain-like"/>
    <property type="match status" value="1"/>
</dbReference>
<feature type="domain" description="AAA+ ATPase" evidence="4">
    <location>
        <begin position="306"/>
        <end position="427"/>
    </location>
</feature>
<keyword evidence="6" id="KW-1185">Reference proteome</keyword>
<comment type="similarity">
    <text evidence="1">Belongs to the GSP E family.</text>
</comment>
<dbReference type="SMART" id="SM00382">
    <property type="entry name" value="AAA"/>
    <property type="match status" value="1"/>
</dbReference>
<dbReference type="PANTHER" id="PTHR30258">
    <property type="entry name" value="TYPE II SECRETION SYSTEM PROTEIN GSPE-RELATED"/>
    <property type="match status" value="1"/>
</dbReference>
<evidence type="ECO:0000313" key="6">
    <source>
        <dbReference type="Proteomes" id="UP000269157"/>
    </source>
</evidence>
<comment type="caution">
    <text evidence="5">The sequence shown here is derived from an EMBL/GenBank/DDBJ whole genome shotgun (WGS) entry which is preliminary data.</text>
</comment>
<dbReference type="InterPro" id="IPR007831">
    <property type="entry name" value="T2SS_GspE_N"/>
</dbReference>
<name>A0A497X623_9RHOB</name>
<proteinExistence type="inferred from homology"/>
<dbReference type="PANTHER" id="PTHR30258:SF2">
    <property type="entry name" value="COMG OPERON PROTEIN 1"/>
    <property type="match status" value="1"/>
</dbReference>
<dbReference type="Gene3D" id="3.30.300.160">
    <property type="entry name" value="Type II secretion system, protein E, N-terminal domain"/>
    <property type="match status" value="1"/>
</dbReference>
<gene>
    <name evidence="5" type="ORF">BCF46_0944</name>
</gene>
<dbReference type="Gene3D" id="3.40.50.300">
    <property type="entry name" value="P-loop containing nucleotide triphosphate hydrolases"/>
    <property type="match status" value="1"/>
</dbReference>
<evidence type="ECO:0000313" key="5">
    <source>
        <dbReference type="EMBL" id="RLJ60739.1"/>
    </source>
</evidence>
<evidence type="ECO:0000259" key="4">
    <source>
        <dbReference type="SMART" id="SM00382"/>
    </source>
</evidence>
<dbReference type="Gene3D" id="3.30.450.90">
    <property type="match status" value="1"/>
</dbReference>
<dbReference type="AlphaFoldDB" id="A0A497X623"/>
<dbReference type="SUPFAM" id="SSF52540">
    <property type="entry name" value="P-loop containing nucleoside triphosphate hydrolases"/>
    <property type="match status" value="1"/>
</dbReference>
<sequence length="528" mass="57442">MRDFNDSDFAGFLVENSILSKTDAERALTASSRSNTSFERTIMELGLASETQLFAEIADWLDVPICQPDVLDRNLVRSYKLERGFLERVEAVPLYKNDAGEVVIATSDPRGQDALQSISFHLGLACTAAIATRSTIKASISALFDTGSSTDILAHGGEVDVLRLQALANDGPVISQVNDLIAEAVDARASDIHIEVLDASARVRIRVDGELRLHRQLNQSECATFISRLKIMGRMNISEKRRPQDGRARISVQGRNIDLRLATLPTQHGESMVVRVLDKAQIDLTWDALGYPLSRVAEIEEIINKPNGIFLVAGPVGSGKTTTLYTALSQINSDNRKIITVEDPIEYSIEGVSQVQVQPEIDMTFARALRAILRQDPNVVLIGEIRDEETAEIAVRAALLGRLVLSTVHTNDALSAIDRLIDLGVPPYLLGATLRGVLSQRLVRRICTTCGGSGCETCLSSGYKGRRVVSELMTVTDAGGREIAQMVDGSALSPQASIRNFDQMSDVASRLLAANETSLEEVAKLSAF</sequence>
<reference evidence="5 6" key="1">
    <citation type="submission" date="2018-10" db="EMBL/GenBank/DDBJ databases">
        <title>Genomic Encyclopedia of Archaeal and Bacterial Type Strains, Phase II (KMG-II): from individual species to whole genera.</title>
        <authorList>
            <person name="Goeker M."/>
        </authorList>
    </citation>
    <scope>NUCLEOTIDE SEQUENCE [LARGE SCALE GENOMIC DNA]</scope>
    <source>
        <strain evidence="5 6">DSM 29466</strain>
    </source>
</reference>
<organism evidence="5 6">
    <name type="scientific">Litoreibacter meonggei</name>
    <dbReference type="NCBI Taxonomy" id="1049199"/>
    <lineage>
        <taxon>Bacteria</taxon>
        <taxon>Pseudomonadati</taxon>
        <taxon>Pseudomonadota</taxon>
        <taxon>Alphaproteobacteria</taxon>
        <taxon>Rhodobacterales</taxon>
        <taxon>Roseobacteraceae</taxon>
        <taxon>Litoreibacter</taxon>
    </lineage>
</organism>
<dbReference type="GO" id="GO:0016887">
    <property type="term" value="F:ATP hydrolysis activity"/>
    <property type="evidence" value="ECO:0007669"/>
    <property type="project" value="TreeGrafter"/>
</dbReference>
<dbReference type="CDD" id="cd01129">
    <property type="entry name" value="PulE-GspE-like"/>
    <property type="match status" value="1"/>
</dbReference>
<evidence type="ECO:0000256" key="3">
    <source>
        <dbReference type="ARBA" id="ARBA00022840"/>
    </source>
</evidence>
<dbReference type="Pfam" id="PF00437">
    <property type="entry name" value="T2SSE"/>
    <property type="match status" value="1"/>
</dbReference>
<protein>
    <submittedName>
        <fullName evidence="5">General secretion pathway protein E</fullName>
    </submittedName>
</protein>
<dbReference type="InterPro" id="IPR003593">
    <property type="entry name" value="AAA+_ATPase"/>
</dbReference>
<keyword evidence="2" id="KW-0547">Nucleotide-binding</keyword>
<dbReference type="Proteomes" id="UP000269157">
    <property type="component" value="Unassembled WGS sequence"/>
</dbReference>
<dbReference type="InterPro" id="IPR027417">
    <property type="entry name" value="P-loop_NTPase"/>
</dbReference>
<keyword evidence="3" id="KW-0067">ATP-binding</keyword>
<evidence type="ECO:0000256" key="2">
    <source>
        <dbReference type="ARBA" id="ARBA00022741"/>
    </source>
</evidence>
<dbReference type="Pfam" id="PF05157">
    <property type="entry name" value="MshEN"/>
    <property type="match status" value="1"/>
</dbReference>
<dbReference type="GO" id="GO:0005524">
    <property type="term" value="F:ATP binding"/>
    <property type="evidence" value="ECO:0007669"/>
    <property type="project" value="UniProtKB-KW"/>
</dbReference>